<dbReference type="EMBL" id="JAQQWN010000005">
    <property type="protein sequence ID" value="KAK8084385.1"/>
    <property type="molecule type" value="Genomic_DNA"/>
</dbReference>
<proteinExistence type="predicted"/>
<sequence>MSCPPLHLETDAAKTRRQAVLDTALAVVPITNGSTADRTLYAMPSHVTNAEAFVVDFFVNNMDATNPQRHHALSGCWSHDYIAWRVDHGIWDMAYSHSHLTKEQSTAAFHTLFPEPEKSVYPFDTWLSRAVEYPIARRITRGDMTWAMAVSQSASSSMEVVPRNRELLAEARSNQHIQNTPADLGECMASQASEKHGAVESEKVDFIWASTWLTTIDIIPQGQFGKGLLEGVLVATLMGNKCWALLEPVIAIGQPDPWFCLGGLRSSTLVKVQDGYQCHCAAAQCIQFSAQDRGTRRLQFRKVAKNA</sequence>
<gene>
    <name evidence="1" type="ORF">PG997_005656</name>
</gene>
<dbReference type="GeneID" id="92043031"/>
<protein>
    <submittedName>
        <fullName evidence="1">Uncharacterized protein</fullName>
    </submittedName>
</protein>
<reference evidence="1 2" key="1">
    <citation type="submission" date="2023-01" db="EMBL/GenBank/DDBJ databases">
        <title>Analysis of 21 Apiospora genomes using comparative genomics revels a genus with tremendous synthesis potential of carbohydrate active enzymes and secondary metabolites.</title>
        <authorList>
            <person name="Sorensen T."/>
        </authorList>
    </citation>
    <scope>NUCLEOTIDE SEQUENCE [LARGE SCALE GENOMIC DNA]</scope>
    <source>
        <strain evidence="1 2">CBS 114990</strain>
    </source>
</reference>
<comment type="caution">
    <text evidence="1">The sequence shown here is derived from an EMBL/GenBank/DDBJ whole genome shotgun (WGS) entry which is preliminary data.</text>
</comment>
<name>A0ABR1WLF7_9PEZI</name>
<keyword evidence="2" id="KW-1185">Reference proteome</keyword>
<accession>A0ABR1WLF7</accession>
<evidence type="ECO:0000313" key="2">
    <source>
        <dbReference type="Proteomes" id="UP001433268"/>
    </source>
</evidence>
<dbReference type="RefSeq" id="XP_066668894.1">
    <property type="nucleotide sequence ID" value="XM_066809971.1"/>
</dbReference>
<dbReference type="Proteomes" id="UP001433268">
    <property type="component" value="Unassembled WGS sequence"/>
</dbReference>
<evidence type="ECO:0000313" key="1">
    <source>
        <dbReference type="EMBL" id="KAK8084385.1"/>
    </source>
</evidence>
<organism evidence="1 2">
    <name type="scientific">Apiospora hydei</name>
    <dbReference type="NCBI Taxonomy" id="1337664"/>
    <lineage>
        <taxon>Eukaryota</taxon>
        <taxon>Fungi</taxon>
        <taxon>Dikarya</taxon>
        <taxon>Ascomycota</taxon>
        <taxon>Pezizomycotina</taxon>
        <taxon>Sordariomycetes</taxon>
        <taxon>Xylariomycetidae</taxon>
        <taxon>Amphisphaeriales</taxon>
        <taxon>Apiosporaceae</taxon>
        <taxon>Apiospora</taxon>
    </lineage>
</organism>